<dbReference type="EMBL" id="MU856863">
    <property type="protein sequence ID" value="KAK4156674.1"/>
    <property type="molecule type" value="Genomic_DNA"/>
</dbReference>
<feature type="compositionally biased region" description="Basic residues" evidence="1">
    <location>
        <begin position="311"/>
        <end position="322"/>
    </location>
</feature>
<feature type="region of interest" description="Disordered" evidence="1">
    <location>
        <begin position="277"/>
        <end position="350"/>
    </location>
</feature>
<comment type="caution">
    <text evidence="3">The sequence shown here is derived from an EMBL/GenBank/DDBJ whole genome shotgun (WGS) entry which is preliminary data.</text>
</comment>
<proteinExistence type="predicted"/>
<evidence type="ECO:0000313" key="4">
    <source>
        <dbReference type="Proteomes" id="UP001302745"/>
    </source>
</evidence>
<feature type="compositionally biased region" description="Acidic residues" evidence="1">
    <location>
        <begin position="429"/>
        <end position="444"/>
    </location>
</feature>
<evidence type="ECO:0000256" key="2">
    <source>
        <dbReference type="SAM" id="Phobius"/>
    </source>
</evidence>
<feature type="transmembrane region" description="Helical" evidence="2">
    <location>
        <begin position="136"/>
        <end position="156"/>
    </location>
</feature>
<keyword evidence="2" id="KW-0812">Transmembrane</keyword>
<feature type="transmembrane region" description="Helical" evidence="2">
    <location>
        <begin position="20"/>
        <end position="40"/>
    </location>
</feature>
<feature type="transmembrane region" description="Helical" evidence="2">
    <location>
        <begin position="94"/>
        <end position="115"/>
    </location>
</feature>
<feature type="compositionally biased region" description="Low complexity" evidence="1">
    <location>
        <begin position="412"/>
        <end position="422"/>
    </location>
</feature>
<feature type="transmembrane region" description="Helical" evidence="2">
    <location>
        <begin position="60"/>
        <end position="82"/>
    </location>
</feature>
<accession>A0AAN6VS73</accession>
<feature type="transmembrane region" description="Helical" evidence="2">
    <location>
        <begin position="219"/>
        <end position="242"/>
    </location>
</feature>
<feature type="region of interest" description="Disordered" evidence="1">
    <location>
        <begin position="364"/>
        <end position="504"/>
    </location>
</feature>
<protein>
    <submittedName>
        <fullName evidence="3">Uncharacterized protein</fullName>
    </submittedName>
</protein>
<feature type="compositionally biased region" description="Polar residues" evidence="1">
    <location>
        <begin position="287"/>
        <end position="300"/>
    </location>
</feature>
<organism evidence="3 4">
    <name type="scientific">Chaetomidium leptoderma</name>
    <dbReference type="NCBI Taxonomy" id="669021"/>
    <lineage>
        <taxon>Eukaryota</taxon>
        <taxon>Fungi</taxon>
        <taxon>Dikarya</taxon>
        <taxon>Ascomycota</taxon>
        <taxon>Pezizomycotina</taxon>
        <taxon>Sordariomycetes</taxon>
        <taxon>Sordariomycetidae</taxon>
        <taxon>Sordariales</taxon>
        <taxon>Chaetomiaceae</taxon>
        <taxon>Chaetomidium</taxon>
    </lineage>
</organism>
<feature type="compositionally biased region" description="Low complexity" evidence="1">
    <location>
        <begin position="277"/>
        <end position="286"/>
    </location>
</feature>
<dbReference type="PANTHER" id="PTHR38848:SF3">
    <property type="entry name" value="G-PROTEIN COUPLED RECEPTORS FAMILY 3 PROFILE DOMAIN-CONTAINING PROTEIN"/>
    <property type="match status" value="1"/>
</dbReference>
<gene>
    <name evidence="3" type="ORF">C8A00DRAFT_12430</name>
</gene>
<feature type="transmembrane region" description="Helical" evidence="2">
    <location>
        <begin position="248"/>
        <end position="270"/>
    </location>
</feature>
<sequence>MAPSLLAIRQGRTEGTSEPLAGLVISVVLSMLSISVLSAFTTQRFLAVKTWKQLPCVQWLVFAIYADSFLFVLATGILQLGFGVSYSGAVCDAAILLCLVCYVTTKVSLLIYMFLVEKAYIIRSSNKKPRLKSKLYIFNSFGMIGAYCVVVVPNFVLRFARVENGECIIGMQRPAMIPLIVFDLLVNVYLTIIFLRPVSGLYSYKHFKRTPGSQRLRTMAMRTFIGCICTLISSIVNLSVLVGLNGEPGWVCLMCCNSDILFSAVVIFWVTSRDSTTTTDDTMPSTGPHSEQPQHNNNANAGDELSAIPHRANRQHHHRHRLPNNNNPNNPDPNNATKPNNNNPNNTSTETMVNDAAKMACTTDRVDADSDGSSPTSPSFTFRDCPPPPTPTSSSSKNPFRIRSIMTASDEQQQGQGQQRATTQRKEEDEKDEKEEDEDEDEEVLSLPPSSRGGGGGGSHHHGRNRAASEVRVDVDYGATSTSIVREGEEGGGGGGGGGGGVGSRYVYYFGARGREEERYG</sequence>
<reference evidence="3" key="2">
    <citation type="submission" date="2023-05" db="EMBL/GenBank/DDBJ databases">
        <authorList>
            <consortium name="Lawrence Berkeley National Laboratory"/>
            <person name="Steindorff A."/>
            <person name="Hensen N."/>
            <person name="Bonometti L."/>
            <person name="Westerberg I."/>
            <person name="Brannstrom I.O."/>
            <person name="Guillou S."/>
            <person name="Cros-Aarteil S."/>
            <person name="Calhoun S."/>
            <person name="Haridas S."/>
            <person name="Kuo A."/>
            <person name="Mondo S."/>
            <person name="Pangilinan J."/>
            <person name="Riley R."/>
            <person name="Labutti K."/>
            <person name="Andreopoulos B."/>
            <person name="Lipzen A."/>
            <person name="Chen C."/>
            <person name="Yanf M."/>
            <person name="Daum C."/>
            <person name="Ng V."/>
            <person name="Clum A."/>
            <person name="Ohm R."/>
            <person name="Martin F."/>
            <person name="Silar P."/>
            <person name="Natvig D."/>
            <person name="Lalanne C."/>
            <person name="Gautier V."/>
            <person name="Ament-Velasquez S.L."/>
            <person name="Kruys A."/>
            <person name="Hutchinson M.I."/>
            <person name="Powell A.J."/>
            <person name="Barry K."/>
            <person name="Miller A.N."/>
            <person name="Grigoriev I.V."/>
            <person name="Debuchy R."/>
            <person name="Gladieux P."/>
            <person name="Thoren M.H."/>
            <person name="Johannesson H."/>
        </authorList>
    </citation>
    <scope>NUCLEOTIDE SEQUENCE</scope>
    <source>
        <strain evidence="3">CBS 538.74</strain>
    </source>
</reference>
<feature type="compositionally biased region" description="Gly residues" evidence="1">
    <location>
        <begin position="491"/>
        <end position="503"/>
    </location>
</feature>
<dbReference type="Proteomes" id="UP001302745">
    <property type="component" value="Unassembled WGS sequence"/>
</dbReference>
<feature type="compositionally biased region" description="Polar residues" evidence="1">
    <location>
        <begin position="371"/>
        <end position="380"/>
    </location>
</feature>
<keyword evidence="2" id="KW-1133">Transmembrane helix</keyword>
<keyword evidence="4" id="KW-1185">Reference proteome</keyword>
<feature type="transmembrane region" description="Helical" evidence="2">
    <location>
        <begin position="176"/>
        <end position="198"/>
    </location>
</feature>
<reference evidence="3" key="1">
    <citation type="journal article" date="2023" name="Mol. Phylogenet. Evol.">
        <title>Genome-scale phylogeny and comparative genomics of the fungal order Sordariales.</title>
        <authorList>
            <person name="Hensen N."/>
            <person name="Bonometti L."/>
            <person name="Westerberg I."/>
            <person name="Brannstrom I.O."/>
            <person name="Guillou S."/>
            <person name="Cros-Aarteil S."/>
            <person name="Calhoun S."/>
            <person name="Haridas S."/>
            <person name="Kuo A."/>
            <person name="Mondo S."/>
            <person name="Pangilinan J."/>
            <person name="Riley R."/>
            <person name="LaButti K."/>
            <person name="Andreopoulos B."/>
            <person name="Lipzen A."/>
            <person name="Chen C."/>
            <person name="Yan M."/>
            <person name="Daum C."/>
            <person name="Ng V."/>
            <person name="Clum A."/>
            <person name="Steindorff A."/>
            <person name="Ohm R.A."/>
            <person name="Martin F."/>
            <person name="Silar P."/>
            <person name="Natvig D.O."/>
            <person name="Lalanne C."/>
            <person name="Gautier V."/>
            <person name="Ament-Velasquez S.L."/>
            <person name="Kruys A."/>
            <person name="Hutchinson M.I."/>
            <person name="Powell A.J."/>
            <person name="Barry K."/>
            <person name="Miller A.N."/>
            <person name="Grigoriev I.V."/>
            <person name="Debuchy R."/>
            <person name="Gladieux P."/>
            <person name="Hiltunen Thoren M."/>
            <person name="Johannesson H."/>
        </authorList>
    </citation>
    <scope>NUCLEOTIDE SEQUENCE</scope>
    <source>
        <strain evidence="3">CBS 538.74</strain>
    </source>
</reference>
<evidence type="ECO:0000313" key="3">
    <source>
        <dbReference type="EMBL" id="KAK4156674.1"/>
    </source>
</evidence>
<name>A0AAN6VS73_9PEZI</name>
<dbReference type="PANTHER" id="PTHR38848">
    <property type="entry name" value="G-PROTEIN COUPLED RECEPTORS FAMILY 3 PROFILE DOMAIN-CONTAINING PROTEIN"/>
    <property type="match status" value="1"/>
</dbReference>
<dbReference type="AlphaFoldDB" id="A0AAN6VS73"/>
<feature type="compositionally biased region" description="Low complexity" evidence="1">
    <location>
        <begin position="323"/>
        <end position="346"/>
    </location>
</feature>
<evidence type="ECO:0000256" key="1">
    <source>
        <dbReference type="SAM" id="MobiDB-lite"/>
    </source>
</evidence>
<keyword evidence="2" id="KW-0472">Membrane</keyword>